<accession>A0A0F9XZA4</accession>
<keyword evidence="1" id="KW-0812">Transmembrane</keyword>
<name>A0A0F9XZA4_9ZZZZ</name>
<protein>
    <submittedName>
        <fullName evidence="2">Uncharacterized protein</fullName>
    </submittedName>
</protein>
<comment type="caution">
    <text evidence="2">The sequence shown here is derived from an EMBL/GenBank/DDBJ whole genome shotgun (WGS) entry which is preliminary data.</text>
</comment>
<dbReference type="AlphaFoldDB" id="A0A0F9XZA4"/>
<keyword evidence="1" id="KW-1133">Transmembrane helix</keyword>
<keyword evidence="1" id="KW-0472">Membrane</keyword>
<gene>
    <name evidence="2" type="ORF">LCGC14_0155420</name>
</gene>
<feature type="transmembrane region" description="Helical" evidence="1">
    <location>
        <begin position="39"/>
        <end position="59"/>
    </location>
</feature>
<evidence type="ECO:0000256" key="1">
    <source>
        <dbReference type="SAM" id="Phobius"/>
    </source>
</evidence>
<reference evidence="2" key="1">
    <citation type="journal article" date="2015" name="Nature">
        <title>Complex archaea that bridge the gap between prokaryotes and eukaryotes.</title>
        <authorList>
            <person name="Spang A."/>
            <person name="Saw J.H."/>
            <person name="Jorgensen S.L."/>
            <person name="Zaremba-Niedzwiedzka K."/>
            <person name="Martijn J."/>
            <person name="Lind A.E."/>
            <person name="van Eijk R."/>
            <person name="Schleper C."/>
            <person name="Guy L."/>
            <person name="Ettema T.J."/>
        </authorList>
    </citation>
    <scope>NUCLEOTIDE SEQUENCE</scope>
</reference>
<organism evidence="2">
    <name type="scientific">marine sediment metagenome</name>
    <dbReference type="NCBI Taxonomy" id="412755"/>
    <lineage>
        <taxon>unclassified sequences</taxon>
        <taxon>metagenomes</taxon>
        <taxon>ecological metagenomes</taxon>
    </lineage>
</organism>
<evidence type="ECO:0000313" key="2">
    <source>
        <dbReference type="EMBL" id="KKN97728.1"/>
    </source>
</evidence>
<dbReference type="EMBL" id="LAZR01000056">
    <property type="protein sequence ID" value="KKN97728.1"/>
    <property type="molecule type" value="Genomic_DNA"/>
</dbReference>
<proteinExistence type="predicted"/>
<sequence>MKWALNSRQFGDVFRIVGAMLLIVVMFFVGVVLLKEEYLAGGAFVSFVGVMCAVGFVIAQWPRLSELSILGSSLKLKELTTEAEQEIESLKRGRLNLYRTAMSLTLRHPSGWGDLYSDGRVPGFLAVVDMIRDERLLPDLADEVMKNCNLLISSHFNGLSQFSHDATNFDLRGVTPDDLPTVFRAWAMREGLDYVTIEPTARIAKEVERLDCLLQVSQEAQATNP</sequence>
<feature type="transmembrane region" description="Helical" evidence="1">
    <location>
        <begin position="12"/>
        <end position="33"/>
    </location>
</feature>